<dbReference type="EMBL" id="JAADJZ010000016">
    <property type="protein sequence ID" value="KAF2869521.1"/>
    <property type="molecule type" value="Genomic_DNA"/>
</dbReference>
<comment type="caution">
    <text evidence="2">The sequence shown here is derived from an EMBL/GenBank/DDBJ whole genome shotgun (WGS) entry which is preliminary data.</text>
</comment>
<dbReference type="OrthoDB" id="4138492at2759"/>
<reference evidence="2 3" key="1">
    <citation type="submission" date="2020-01" db="EMBL/GenBank/DDBJ databases">
        <authorList>
            <consortium name="DOE Joint Genome Institute"/>
            <person name="Haridas S."/>
            <person name="Albert R."/>
            <person name="Binder M."/>
            <person name="Bloem J."/>
            <person name="Labutti K."/>
            <person name="Salamov A."/>
            <person name="Andreopoulos B."/>
            <person name="Baker S.E."/>
            <person name="Barry K."/>
            <person name="Bills G."/>
            <person name="Bluhm B.H."/>
            <person name="Cannon C."/>
            <person name="Castanera R."/>
            <person name="Culley D.E."/>
            <person name="Daum C."/>
            <person name="Ezra D."/>
            <person name="Gonzalez J.B."/>
            <person name="Henrissat B."/>
            <person name="Kuo A."/>
            <person name="Liang C."/>
            <person name="Lipzen A."/>
            <person name="Lutzoni F."/>
            <person name="Magnuson J."/>
            <person name="Mondo S."/>
            <person name="Nolan M."/>
            <person name="Ohm R."/>
            <person name="Pangilinan J."/>
            <person name="Park H.-J.H."/>
            <person name="Ramirez L."/>
            <person name="Alfaro M."/>
            <person name="Sun H."/>
            <person name="Tritt A."/>
            <person name="Yoshinaga Y."/>
            <person name="Zwiers L.-H.L."/>
            <person name="Turgeon B.G."/>
            <person name="Goodwin S.B."/>
            <person name="Spatafora J.W."/>
            <person name="Crous P.W."/>
            <person name="Grigoriev I.V."/>
        </authorList>
    </citation>
    <scope>NUCLEOTIDE SEQUENCE [LARGE SCALE GENOMIC DNA]</scope>
    <source>
        <strain evidence="2 3">CBS 611.86</strain>
    </source>
</reference>
<dbReference type="PANTHER" id="PTHR41814:SF1">
    <property type="entry name" value="CELLULASE"/>
    <property type="match status" value="1"/>
</dbReference>
<gene>
    <name evidence="2" type="ORF">BDV95DRAFT_498199</name>
</gene>
<dbReference type="InterPro" id="IPR008928">
    <property type="entry name" value="6-hairpin_glycosidase_sf"/>
</dbReference>
<dbReference type="Gene3D" id="1.50.10.10">
    <property type="match status" value="1"/>
</dbReference>
<sequence length="358" mass="38384">MLPSPTTLTLVLSQAISLATHSWEYGTAAQALLEWDTPSHSIWNAPFPHGNGKLPTLDVDDVSALKYARPFIRTDRETLVDGDGAAGDPAALGIPALLIGQSTPPYLAAALRQQTHLLTVVPRAPNGAISHRETSVSLWADFIYMVPPFLAYSGVASSDLGLLKEAAQQCAHYADVLGTPPGPWLHIVPGEGAADQTKDLQLWSTGNGWAAAGMARVLATARKSGFDAQTKGEQAMLSEAIKEIVDGTIRLDDDGSVLLRNYVNDTTWFGEVSGTALIAATVLRMAVLMPDMFGAEYTEWAVRKKDVVDGRIDGKTGIVAPAVNPLNWKDRTPFTSGSPEGQAFVILLHAAYRDWKAE</sequence>
<evidence type="ECO:0000313" key="3">
    <source>
        <dbReference type="Proteomes" id="UP000481861"/>
    </source>
</evidence>
<protein>
    <recommendedName>
        <fullName evidence="4">Six-hairpin glycosidase-like protein</fullName>
    </recommendedName>
</protein>
<evidence type="ECO:0000256" key="1">
    <source>
        <dbReference type="ARBA" id="ARBA00022801"/>
    </source>
</evidence>
<name>A0A7C8M6Z9_9PLEO</name>
<organism evidence="2 3">
    <name type="scientific">Massariosphaeria phaeospora</name>
    <dbReference type="NCBI Taxonomy" id="100035"/>
    <lineage>
        <taxon>Eukaryota</taxon>
        <taxon>Fungi</taxon>
        <taxon>Dikarya</taxon>
        <taxon>Ascomycota</taxon>
        <taxon>Pezizomycotina</taxon>
        <taxon>Dothideomycetes</taxon>
        <taxon>Pleosporomycetidae</taxon>
        <taxon>Pleosporales</taxon>
        <taxon>Pleosporales incertae sedis</taxon>
        <taxon>Massariosphaeria</taxon>
    </lineage>
</organism>
<accession>A0A7C8M6Z9</accession>
<evidence type="ECO:0008006" key="4">
    <source>
        <dbReference type="Google" id="ProtNLM"/>
    </source>
</evidence>
<dbReference type="InterPro" id="IPR012341">
    <property type="entry name" value="6hp_glycosidase-like_sf"/>
</dbReference>
<dbReference type="GO" id="GO:0005975">
    <property type="term" value="P:carbohydrate metabolic process"/>
    <property type="evidence" value="ECO:0007669"/>
    <property type="project" value="InterPro"/>
</dbReference>
<dbReference type="Pfam" id="PF07470">
    <property type="entry name" value="Glyco_hydro_88"/>
    <property type="match status" value="1"/>
</dbReference>
<dbReference type="GO" id="GO:0016787">
    <property type="term" value="F:hydrolase activity"/>
    <property type="evidence" value="ECO:0007669"/>
    <property type="project" value="UniProtKB-KW"/>
</dbReference>
<dbReference type="SUPFAM" id="SSF48208">
    <property type="entry name" value="Six-hairpin glycosidases"/>
    <property type="match status" value="1"/>
</dbReference>
<keyword evidence="3" id="KW-1185">Reference proteome</keyword>
<dbReference type="Proteomes" id="UP000481861">
    <property type="component" value="Unassembled WGS sequence"/>
</dbReference>
<evidence type="ECO:0000313" key="2">
    <source>
        <dbReference type="EMBL" id="KAF2869521.1"/>
    </source>
</evidence>
<dbReference type="PANTHER" id="PTHR41814">
    <property type="entry name" value="EXPRESSED PROTEIN"/>
    <property type="match status" value="1"/>
</dbReference>
<dbReference type="InterPro" id="IPR010905">
    <property type="entry name" value="Glyco_hydro_88"/>
</dbReference>
<dbReference type="AlphaFoldDB" id="A0A7C8M6Z9"/>
<keyword evidence="1" id="KW-0378">Hydrolase</keyword>
<proteinExistence type="predicted"/>